<keyword evidence="1" id="KW-0479">Metal-binding</keyword>
<dbReference type="PANTHER" id="PTHR31225">
    <property type="entry name" value="OS04G0344100 PROTEIN-RELATED"/>
    <property type="match status" value="1"/>
</dbReference>
<dbReference type="InterPro" id="IPR005630">
    <property type="entry name" value="Terpene_synthase_metal-bd"/>
</dbReference>
<feature type="region of interest" description="Disordered" evidence="2">
    <location>
        <begin position="364"/>
        <end position="384"/>
    </location>
</feature>
<keyword evidence="5" id="KW-1185">Reference proteome</keyword>
<dbReference type="SUPFAM" id="SSF48576">
    <property type="entry name" value="Terpenoid synthases"/>
    <property type="match status" value="1"/>
</dbReference>
<feature type="compositionally biased region" description="Polar residues" evidence="2">
    <location>
        <begin position="364"/>
        <end position="377"/>
    </location>
</feature>
<dbReference type="Gene3D" id="1.10.600.10">
    <property type="entry name" value="Farnesyl Diphosphate Synthase"/>
    <property type="match status" value="1"/>
</dbReference>
<dbReference type="SFLD" id="SFLDG01019">
    <property type="entry name" value="Terpene_Cyclase_Like_1_C_Termi"/>
    <property type="match status" value="1"/>
</dbReference>
<evidence type="ECO:0000313" key="5">
    <source>
        <dbReference type="Proteomes" id="UP001151760"/>
    </source>
</evidence>
<comment type="caution">
    <text evidence="4">The sequence shown here is derived from an EMBL/GenBank/DDBJ whole genome shotgun (WGS) entry which is preliminary data.</text>
</comment>
<dbReference type="Pfam" id="PF03936">
    <property type="entry name" value="Terpene_synth_C"/>
    <property type="match status" value="1"/>
</dbReference>
<evidence type="ECO:0000259" key="3">
    <source>
        <dbReference type="Pfam" id="PF03936"/>
    </source>
</evidence>
<gene>
    <name evidence="4" type="ORF">Tco_0771506</name>
</gene>
<organism evidence="4 5">
    <name type="scientific">Tanacetum coccineum</name>
    <dbReference type="NCBI Taxonomy" id="301880"/>
    <lineage>
        <taxon>Eukaryota</taxon>
        <taxon>Viridiplantae</taxon>
        <taxon>Streptophyta</taxon>
        <taxon>Embryophyta</taxon>
        <taxon>Tracheophyta</taxon>
        <taxon>Spermatophyta</taxon>
        <taxon>Magnoliopsida</taxon>
        <taxon>eudicotyledons</taxon>
        <taxon>Gunneridae</taxon>
        <taxon>Pentapetalae</taxon>
        <taxon>asterids</taxon>
        <taxon>campanulids</taxon>
        <taxon>Asterales</taxon>
        <taxon>Asteraceae</taxon>
        <taxon>Asteroideae</taxon>
        <taxon>Anthemideae</taxon>
        <taxon>Anthemidinae</taxon>
        <taxon>Tanacetum</taxon>
    </lineage>
</organism>
<proteinExistence type="predicted"/>
<protein>
    <submittedName>
        <fullName evidence="4">(E)-beta-farnesene synthase-like protein</fullName>
    </submittedName>
</protein>
<reference evidence="4" key="2">
    <citation type="submission" date="2022-01" db="EMBL/GenBank/DDBJ databases">
        <authorList>
            <person name="Yamashiro T."/>
            <person name="Shiraishi A."/>
            <person name="Satake H."/>
            <person name="Nakayama K."/>
        </authorList>
    </citation>
    <scope>NUCLEOTIDE SEQUENCE</scope>
</reference>
<name>A0ABQ4ZIL2_9ASTR</name>
<dbReference type="Proteomes" id="UP001151760">
    <property type="component" value="Unassembled WGS sequence"/>
</dbReference>
<dbReference type="EMBL" id="BQNB010011307">
    <property type="protein sequence ID" value="GJS88870.1"/>
    <property type="molecule type" value="Genomic_DNA"/>
</dbReference>
<accession>A0ABQ4ZIL2</accession>
<sequence length="400" mass="45940">MHEPTGLAQLATKDVLGEVVTTCERSQSLSVRVFLQWESVGFCPIDASIRGWQGLTSGWWKDLDIRNKLPFVRDRLIEGYFWILGIYFEPQHSRTRMFLIKTSMWLVVLDDTFDNYGTYEELEMFTQAVERWSISCLDKLPDYMKLIYQEQLSVHQEMEESLEKEGKVYQIHYIREMAKEYTRSLLLEAKWVKEGYMPTLDEFMSNSLVTCGYALMTARSYVARDDDLVTEDAFKWLATHPPLVKATCKILRLMNDIATHKEEQERVHIASSIECYRKETGASEEEACEFFLKQVEDAWKVMNRESLRPTNVPFPLVIPPINLARVIDTLYKDNDGYKHAGKEVVSYIKSSLSPYDSLSFSTDSSGPTHDWSSSCPTGLSHGSLPDPAASKVNYVSAFSV</sequence>
<dbReference type="PANTHER" id="PTHR31225:SF202">
    <property type="entry name" value="TERPENOID CYCLASES_PROTEIN PRENYLTRANSFERASE ALPHA-ALPHA TOROID-RELATED"/>
    <property type="match status" value="1"/>
</dbReference>
<dbReference type="InterPro" id="IPR034741">
    <property type="entry name" value="Terpene_cyclase-like_1_C"/>
</dbReference>
<evidence type="ECO:0000256" key="2">
    <source>
        <dbReference type="SAM" id="MobiDB-lite"/>
    </source>
</evidence>
<reference evidence="4" key="1">
    <citation type="journal article" date="2022" name="Int. J. Mol. Sci.">
        <title>Draft Genome of Tanacetum Coccineum: Genomic Comparison of Closely Related Tanacetum-Family Plants.</title>
        <authorList>
            <person name="Yamashiro T."/>
            <person name="Shiraishi A."/>
            <person name="Nakayama K."/>
            <person name="Satake H."/>
        </authorList>
    </citation>
    <scope>NUCLEOTIDE SEQUENCE</scope>
</reference>
<dbReference type="InterPro" id="IPR008949">
    <property type="entry name" value="Isoprenoid_synthase_dom_sf"/>
</dbReference>
<evidence type="ECO:0000256" key="1">
    <source>
        <dbReference type="ARBA" id="ARBA00022723"/>
    </source>
</evidence>
<dbReference type="InterPro" id="IPR050148">
    <property type="entry name" value="Terpene_synthase-like"/>
</dbReference>
<dbReference type="SFLD" id="SFLDS00005">
    <property type="entry name" value="Isoprenoid_Synthase_Type_I"/>
    <property type="match status" value="1"/>
</dbReference>
<feature type="domain" description="Terpene synthase metal-binding" evidence="3">
    <location>
        <begin position="61"/>
        <end position="300"/>
    </location>
</feature>
<evidence type="ECO:0000313" key="4">
    <source>
        <dbReference type="EMBL" id="GJS88870.1"/>
    </source>
</evidence>